<comment type="catalytic activity">
    <reaction evidence="8">
        <text>an all-trans-polyprenyl diphosphate + 1,4-dihydroxy-2-naphthoate + H(+) = a 2-demethylmenaquinol + CO2 + diphosphate</text>
        <dbReference type="Rhea" id="RHEA:26478"/>
        <dbReference type="Rhea" id="RHEA-COMP:9563"/>
        <dbReference type="Rhea" id="RHEA-COMP:9564"/>
        <dbReference type="ChEBI" id="CHEBI:11173"/>
        <dbReference type="ChEBI" id="CHEBI:15378"/>
        <dbReference type="ChEBI" id="CHEBI:16526"/>
        <dbReference type="ChEBI" id="CHEBI:33019"/>
        <dbReference type="ChEBI" id="CHEBI:55437"/>
        <dbReference type="ChEBI" id="CHEBI:58914"/>
        <dbReference type="EC" id="2.5.1.74"/>
    </reaction>
</comment>
<evidence type="ECO:0000256" key="6">
    <source>
        <dbReference type="ARBA" id="ARBA00022989"/>
    </source>
</evidence>
<feature type="transmembrane region" description="Helical" evidence="8">
    <location>
        <begin position="353"/>
        <end position="373"/>
    </location>
</feature>
<evidence type="ECO:0000256" key="3">
    <source>
        <dbReference type="ARBA" id="ARBA00022475"/>
    </source>
</evidence>
<keyword evidence="11" id="KW-1185">Reference proteome</keyword>
<dbReference type="PANTHER" id="PTHR13929">
    <property type="entry name" value="1,4-DIHYDROXY-2-NAPHTHOATE OCTAPRENYLTRANSFERASE"/>
    <property type="match status" value="1"/>
</dbReference>
<dbReference type="InterPro" id="IPR000537">
    <property type="entry name" value="UbiA_prenyltransferase"/>
</dbReference>
<comment type="caution">
    <text evidence="10">The sequence shown here is derived from an EMBL/GenBank/DDBJ whole genome shotgun (WGS) entry which is preliminary data.</text>
</comment>
<dbReference type="eggNOG" id="COG1575">
    <property type="taxonomic scope" value="Bacteria"/>
</dbReference>
<keyword evidence="3 8" id="KW-1003">Cell membrane</keyword>
<feature type="transmembrane region" description="Helical" evidence="8">
    <location>
        <begin position="293"/>
        <end position="318"/>
    </location>
</feature>
<evidence type="ECO:0000313" key="11">
    <source>
        <dbReference type="Proteomes" id="UP000029080"/>
    </source>
</evidence>
<dbReference type="OrthoDB" id="9767568at2"/>
<organism evidence="10 11">
    <name type="scientific">Bifidobacterium tsurumiense</name>
    <dbReference type="NCBI Taxonomy" id="356829"/>
    <lineage>
        <taxon>Bacteria</taxon>
        <taxon>Bacillati</taxon>
        <taxon>Actinomycetota</taxon>
        <taxon>Actinomycetes</taxon>
        <taxon>Bifidobacteriales</taxon>
        <taxon>Bifidobacteriaceae</taxon>
        <taxon>Bifidobacterium</taxon>
    </lineage>
</organism>
<comment type="subcellular location">
    <subcellularLocation>
        <location evidence="8">Cell membrane</location>
        <topology evidence="8">Multi-pass membrane protein</topology>
    </subcellularLocation>
    <subcellularLocation>
        <location evidence="1">Membrane</location>
        <topology evidence="1">Multi-pass membrane protein</topology>
    </subcellularLocation>
</comment>
<evidence type="ECO:0000256" key="4">
    <source>
        <dbReference type="ARBA" id="ARBA00022679"/>
    </source>
</evidence>
<proteinExistence type="inferred from homology"/>
<keyword evidence="4 8" id="KW-0808">Transferase</keyword>
<dbReference type="Gene3D" id="1.20.120.1780">
    <property type="entry name" value="UbiA prenyltransferase"/>
    <property type="match status" value="1"/>
</dbReference>
<dbReference type="CDD" id="cd13962">
    <property type="entry name" value="PT_UbiA_UBIAD1"/>
    <property type="match status" value="1"/>
</dbReference>
<evidence type="ECO:0000256" key="7">
    <source>
        <dbReference type="ARBA" id="ARBA00023136"/>
    </source>
</evidence>
<keyword evidence="2 8" id="KW-0474">Menaquinone biosynthesis</keyword>
<dbReference type="InterPro" id="IPR004657">
    <property type="entry name" value="MenA"/>
</dbReference>
<feature type="transmembrane region" description="Helical" evidence="8">
    <location>
        <begin position="246"/>
        <end position="265"/>
    </location>
</feature>
<feature type="transmembrane region" description="Helical" evidence="8">
    <location>
        <begin position="76"/>
        <end position="97"/>
    </location>
</feature>
<dbReference type="InterPro" id="IPR044878">
    <property type="entry name" value="UbiA_sf"/>
</dbReference>
<keyword evidence="6 8" id="KW-1133">Transmembrane helix</keyword>
<dbReference type="HAMAP" id="MF_01937">
    <property type="entry name" value="MenA_1"/>
    <property type="match status" value="1"/>
</dbReference>
<dbReference type="GO" id="GO:0005886">
    <property type="term" value="C:plasma membrane"/>
    <property type="evidence" value="ECO:0007669"/>
    <property type="project" value="UniProtKB-SubCell"/>
</dbReference>
<evidence type="ECO:0000256" key="5">
    <source>
        <dbReference type="ARBA" id="ARBA00022692"/>
    </source>
</evidence>
<feature type="transmembrane region" description="Helical" evidence="8">
    <location>
        <begin position="26"/>
        <end position="45"/>
    </location>
</feature>
<dbReference type="GO" id="GO:0009234">
    <property type="term" value="P:menaquinone biosynthetic process"/>
    <property type="evidence" value="ECO:0007669"/>
    <property type="project" value="UniProtKB-UniRule"/>
</dbReference>
<evidence type="ECO:0000256" key="2">
    <source>
        <dbReference type="ARBA" id="ARBA00022428"/>
    </source>
</evidence>
<dbReference type="NCBIfam" id="TIGR00751">
    <property type="entry name" value="menA"/>
    <property type="match status" value="1"/>
</dbReference>
<name>A0A087EC55_9BIFI</name>
<comment type="similarity">
    <text evidence="8">Belongs to the MenA family. Type 1 subfamily.</text>
</comment>
<dbReference type="EMBL" id="JGZU01000015">
    <property type="protein sequence ID" value="KFJ05356.1"/>
    <property type="molecule type" value="Genomic_DNA"/>
</dbReference>
<feature type="transmembrane region" description="Helical" evidence="8">
    <location>
        <begin position="324"/>
        <end position="346"/>
    </location>
</feature>
<evidence type="ECO:0000313" key="10">
    <source>
        <dbReference type="EMBL" id="KFJ05356.1"/>
    </source>
</evidence>
<dbReference type="RefSeq" id="WP_051264292.1">
    <property type="nucleotide sequence ID" value="NZ_JGZU01000015.1"/>
</dbReference>
<evidence type="ECO:0000256" key="9">
    <source>
        <dbReference type="NCBIfam" id="TIGR00751"/>
    </source>
</evidence>
<dbReference type="Proteomes" id="UP000029080">
    <property type="component" value="Unassembled WGS sequence"/>
</dbReference>
<dbReference type="UniPathway" id="UPA00079">
    <property type="reaction ID" value="UER00168"/>
</dbReference>
<dbReference type="Pfam" id="PF01040">
    <property type="entry name" value="UbiA"/>
    <property type="match status" value="1"/>
</dbReference>
<dbReference type="GO" id="GO:0046428">
    <property type="term" value="F:1,4-dihydroxy-2-naphthoate polyprenyltransferase activity"/>
    <property type="evidence" value="ECO:0007669"/>
    <property type="project" value="UniProtKB-UniRule"/>
</dbReference>
<gene>
    <name evidence="8" type="primary">menA</name>
    <name evidence="10" type="ORF">BITS_0014</name>
</gene>
<sequence length="374" mass="40089">MTSYQREEAEVVMRVRMWVEGMRPRTLPASVAPVIAGVSAAWMLLSKPSQTLCDIQGQKIPCAIPWHEIPGAMTRVQFIALLCLVVAVCMQIAVNFANDYSDGIRGSDRDRGGAERQSGKPTRLVASGVSPRHVLFAAACSAAIACVCGIVVAVSVHQYWLIVVGAVALLAGWLYTGGKHPYGYSGWGELSAAVFFGPVATLGTQYAVYHSLDDFSGLGNQTASYVSPISAGIGDIIAQGMSGIDLLGILLSMCVGINTAIIMLVNNIRDIEDDIPSGKRTLAVRLGRKNAELIMEAGAVLEVSLSVAVLSLVLRSHILPQVQVWAVVMLWIAHILMLVMVLKAVLFEDYRKALSLAGMNSLFAVMYVVVGSLW</sequence>
<accession>A0A087EC55</accession>
<dbReference type="GO" id="GO:0042371">
    <property type="term" value="P:vitamin K biosynthetic process"/>
    <property type="evidence" value="ECO:0007669"/>
    <property type="project" value="TreeGrafter"/>
</dbReference>
<keyword evidence="7 8" id="KW-0472">Membrane</keyword>
<feature type="transmembrane region" description="Helical" evidence="8">
    <location>
        <begin position="190"/>
        <end position="209"/>
    </location>
</feature>
<dbReference type="InterPro" id="IPR026046">
    <property type="entry name" value="UBIAD1"/>
</dbReference>
<feature type="transmembrane region" description="Helical" evidence="8">
    <location>
        <begin position="133"/>
        <end position="153"/>
    </location>
</feature>
<dbReference type="Gene3D" id="1.10.357.140">
    <property type="entry name" value="UbiA prenyltransferase"/>
    <property type="match status" value="1"/>
</dbReference>
<feature type="transmembrane region" description="Helical" evidence="8">
    <location>
        <begin position="159"/>
        <end position="178"/>
    </location>
</feature>
<dbReference type="EC" id="2.5.1.74" evidence="8 9"/>
<dbReference type="PANTHER" id="PTHR13929:SF0">
    <property type="entry name" value="UBIA PRENYLTRANSFERASE DOMAIN-CONTAINING PROTEIN 1"/>
    <property type="match status" value="1"/>
</dbReference>
<keyword evidence="5 8" id="KW-0812">Transmembrane</keyword>
<comment type="pathway">
    <text evidence="8">Quinol/quinone metabolism; menaquinone biosynthesis; menaquinol from 1,4-dihydroxy-2-naphthoate: step 1/2.</text>
</comment>
<evidence type="ECO:0000256" key="8">
    <source>
        <dbReference type="HAMAP-Rule" id="MF_01937"/>
    </source>
</evidence>
<comment type="function">
    <text evidence="8">Conversion of 1,4-dihydroxy-2-naphthoate (DHNA) to demethylmenaquinone (DMK).</text>
</comment>
<dbReference type="AlphaFoldDB" id="A0A087EC55"/>
<reference evidence="10 11" key="1">
    <citation type="submission" date="2014-03" db="EMBL/GenBank/DDBJ databases">
        <title>Genomics of Bifidobacteria.</title>
        <authorList>
            <person name="Ventura M."/>
            <person name="Milani C."/>
            <person name="Lugli G.A."/>
        </authorList>
    </citation>
    <scope>NUCLEOTIDE SEQUENCE [LARGE SCALE GENOMIC DNA]</scope>
    <source>
        <strain evidence="10 11">JCM 13495</strain>
    </source>
</reference>
<dbReference type="STRING" id="356829.BITS_0014"/>
<protein>
    <recommendedName>
        <fullName evidence="8 9">1,4-dihydroxy-2-naphthoate octaprenyltransferase</fullName>
        <shortName evidence="8">DHNA-octaprenyltransferase</shortName>
        <ecNumber evidence="8 9">2.5.1.74</ecNumber>
    </recommendedName>
</protein>
<evidence type="ECO:0000256" key="1">
    <source>
        <dbReference type="ARBA" id="ARBA00004141"/>
    </source>
</evidence>